<name>A0A845FXS8_9BURK</name>
<evidence type="ECO:0000259" key="1">
    <source>
        <dbReference type="Pfam" id="PF00501"/>
    </source>
</evidence>
<dbReference type="AlphaFoldDB" id="A0A845FXS8"/>
<evidence type="ECO:0000313" key="3">
    <source>
        <dbReference type="Proteomes" id="UP000470302"/>
    </source>
</evidence>
<sequence>MTQLPTTAALDLSRYRPVRVGGAPVRIEAGADGAWRLASEEVLDAYPDRLTDRLVLGAERHPERTLVAQRGADGAWQRISYREMLEQARAVGQALLDRGLSAERPLMVLSGNDLQHLQLALGALYAGIPYCPVSPAASGPHADLTKLTHFVRHLTPGMVYASDGAACAAALAVTVPDDVEIVTSHGDAGRASTPLAQLLATVPRTVDAANAAIGPHSIAKFLFTSGSTKLPKAVTTTQRMLCANQQMLLQTFPAFGDRPPVLLDWLPWSHTFGGSHNVGIALYNGGSYYIDDGKPTARDFAATVRNLKEIAPTVFFNVPKGWELLTAALEEDPELCRHFFSQMELFFFAGAGLSQAAWDALERVSENRCGQRIRIMAGLGMTETAPSCTFTTGPVMMAGYVGLPAPACEVKLVKVDGKYEARFRGPHVMPGYWRAQQATADAFDEEGYYRSGDAVRFVDPARPELGLMFDGRIAEDFKLSSGTFVSVGPLRARVISTGAPYIQDVVVAGIDRDAIGLLVFPRMDQCQLLSGLGDDADAAAILSSAPVRRRFQQLLAQLNAVATGSASRVDRLLLLEEAPSVTAGEQTDKGSINQRVVLDRRAALVAALYDGSHAGVLAAG</sequence>
<dbReference type="Gene3D" id="3.40.50.12780">
    <property type="entry name" value="N-terminal domain of ligase-like"/>
    <property type="match status" value="1"/>
</dbReference>
<evidence type="ECO:0000313" key="2">
    <source>
        <dbReference type="EMBL" id="MYM87323.1"/>
    </source>
</evidence>
<dbReference type="InterPro" id="IPR042099">
    <property type="entry name" value="ANL_N_sf"/>
</dbReference>
<proteinExistence type="predicted"/>
<dbReference type="RefSeq" id="WP_161096481.1">
    <property type="nucleotide sequence ID" value="NZ_WWCW01000021.1"/>
</dbReference>
<dbReference type="GO" id="GO:0016405">
    <property type="term" value="F:CoA-ligase activity"/>
    <property type="evidence" value="ECO:0007669"/>
    <property type="project" value="TreeGrafter"/>
</dbReference>
<dbReference type="Pfam" id="PF00501">
    <property type="entry name" value="AMP-binding"/>
    <property type="match status" value="1"/>
</dbReference>
<organism evidence="2 3">
    <name type="scientific">Duganella vulcania</name>
    <dbReference type="NCBI Taxonomy" id="2692166"/>
    <lineage>
        <taxon>Bacteria</taxon>
        <taxon>Pseudomonadati</taxon>
        <taxon>Pseudomonadota</taxon>
        <taxon>Betaproteobacteria</taxon>
        <taxon>Burkholderiales</taxon>
        <taxon>Oxalobacteraceae</taxon>
        <taxon>Telluria group</taxon>
        <taxon>Duganella</taxon>
    </lineage>
</organism>
<dbReference type="InterPro" id="IPR000873">
    <property type="entry name" value="AMP-dep_synth/lig_dom"/>
</dbReference>
<comment type="caution">
    <text evidence="2">The sequence shown here is derived from an EMBL/GenBank/DDBJ whole genome shotgun (WGS) entry which is preliminary data.</text>
</comment>
<dbReference type="Proteomes" id="UP000470302">
    <property type="component" value="Unassembled WGS sequence"/>
</dbReference>
<dbReference type="EMBL" id="WWCW01000021">
    <property type="protein sequence ID" value="MYM87323.1"/>
    <property type="molecule type" value="Genomic_DNA"/>
</dbReference>
<dbReference type="PANTHER" id="PTHR24096:SF420">
    <property type="entry name" value="LONG-CHAIN-FATTY-ACID--COA LIGASE-RELATED"/>
    <property type="match status" value="1"/>
</dbReference>
<protein>
    <submittedName>
        <fullName evidence="2">AMP-binding protein</fullName>
    </submittedName>
</protein>
<gene>
    <name evidence="2" type="ORF">GTP91_09025</name>
</gene>
<reference evidence="2 3" key="1">
    <citation type="submission" date="2020-01" db="EMBL/GenBank/DDBJ databases">
        <title>Novel species isolated from a subtropical stream in China.</title>
        <authorList>
            <person name="Lu H."/>
        </authorList>
    </citation>
    <scope>NUCLEOTIDE SEQUENCE [LARGE SCALE GENOMIC DNA]</scope>
    <source>
        <strain evidence="2 3">FT82W</strain>
    </source>
</reference>
<feature type="domain" description="AMP-dependent synthetase/ligase" evidence="1">
    <location>
        <begin position="58"/>
        <end position="433"/>
    </location>
</feature>
<dbReference type="CDD" id="cd05921">
    <property type="entry name" value="FCS"/>
    <property type="match status" value="1"/>
</dbReference>
<dbReference type="Pfam" id="PF23562">
    <property type="entry name" value="AMP-binding_C_3"/>
    <property type="match status" value="1"/>
</dbReference>
<dbReference type="SUPFAM" id="SSF56801">
    <property type="entry name" value="Acetyl-CoA synthetase-like"/>
    <property type="match status" value="1"/>
</dbReference>
<accession>A0A845FXS8</accession>
<dbReference type="PANTHER" id="PTHR24096">
    <property type="entry name" value="LONG-CHAIN-FATTY-ACID--COA LIGASE"/>
    <property type="match status" value="1"/>
</dbReference>